<dbReference type="GO" id="GO:0003677">
    <property type="term" value="F:DNA binding"/>
    <property type="evidence" value="ECO:0007669"/>
    <property type="project" value="InterPro"/>
</dbReference>
<dbReference type="KEGG" id="cohn:KCTCHS21_35170"/>
<keyword evidence="8" id="KW-1185">Reference proteome</keyword>
<evidence type="ECO:0000256" key="2">
    <source>
        <dbReference type="ARBA" id="ARBA00023015"/>
    </source>
</evidence>
<dbReference type="InterPro" id="IPR007627">
    <property type="entry name" value="RNA_pol_sigma70_r2"/>
</dbReference>
<dbReference type="AlphaFoldDB" id="A0A3T1D7S1"/>
<dbReference type="Gene3D" id="1.10.1740.10">
    <property type="match status" value="1"/>
</dbReference>
<dbReference type="Proteomes" id="UP000289856">
    <property type="component" value="Chromosome"/>
</dbReference>
<evidence type="ECO:0000259" key="5">
    <source>
        <dbReference type="Pfam" id="PF04542"/>
    </source>
</evidence>
<evidence type="ECO:0000259" key="6">
    <source>
        <dbReference type="Pfam" id="PF08281"/>
    </source>
</evidence>
<reference evidence="7 8" key="1">
    <citation type="submission" date="2019-01" db="EMBL/GenBank/DDBJ databases">
        <title>Complete genome sequence of Cohnella hallensis HS21 isolated from Korean fir (Abies koreana) rhizospheric soil.</title>
        <authorList>
            <person name="Jiang L."/>
            <person name="Kang S.W."/>
            <person name="Kim S."/>
            <person name="Jung J."/>
            <person name="Kim C.Y."/>
            <person name="Kim D.H."/>
            <person name="Kim S.W."/>
            <person name="Lee J."/>
        </authorList>
    </citation>
    <scope>NUCLEOTIDE SEQUENCE [LARGE SCALE GENOMIC DNA]</scope>
    <source>
        <strain evidence="7 8">HS21</strain>
    </source>
</reference>
<dbReference type="Pfam" id="PF08281">
    <property type="entry name" value="Sigma70_r4_2"/>
    <property type="match status" value="1"/>
</dbReference>
<sequence>MEYLKSVIVTDNNVNSIIADLMTAYGNDVWNYTFMMVKNRDAADDITQDVFYNAYRGLKGFEGRSSHRTWLLTIARHSSLNWLKSSFIKRVILVGFSFHKDTHRSAEQEVLEQMGIRSIWHSVMKLPAKQREVLVLDAHYELSYIEMAQLLKVSEGTVKSRLHRARAKMEIMLNDEKECLEYE</sequence>
<dbReference type="PANTHER" id="PTHR43133:SF46">
    <property type="entry name" value="RNA POLYMERASE SIGMA-70 FACTOR ECF SUBFAMILY"/>
    <property type="match status" value="1"/>
</dbReference>
<dbReference type="InterPro" id="IPR036388">
    <property type="entry name" value="WH-like_DNA-bd_sf"/>
</dbReference>
<dbReference type="GO" id="GO:0006352">
    <property type="term" value="P:DNA-templated transcription initiation"/>
    <property type="evidence" value="ECO:0007669"/>
    <property type="project" value="InterPro"/>
</dbReference>
<comment type="similarity">
    <text evidence="1">Belongs to the sigma-70 factor family. ECF subfamily.</text>
</comment>
<evidence type="ECO:0000256" key="3">
    <source>
        <dbReference type="ARBA" id="ARBA00023082"/>
    </source>
</evidence>
<gene>
    <name evidence="7" type="primary">rpoD_2</name>
    <name evidence="7" type="ORF">KCTCHS21_35170</name>
</gene>
<protein>
    <submittedName>
        <fullName evidence="7">RNA polymerase sigma factor</fullName>
    </submittedName>
</protein>
<evidence type="ECO:0000313" key="8">
    <source>
        <dbReference type="Proteomes" id="UP000289856"/>
    </source>
</evidence>
<dbReference type="InterPro" id="IPR013324">
    <property type="entry name" value="RNA_pol_sigma_r3/r4-like"/>
</dbReference>
<dbReference type="Pfam" id="PF04542">
    <property type="entry name" value="Sigma70_r2"/>
    <property type="match status" value="1"/>
</dbReference>
<evidence type="ECO:0000256" key="1">
    <source>
        <dbReference type="ARBA" id="ARBA00010641"/>
    </source>
</evidence>
<dbReference type="EMBL" id="AP019400">
    <property type="protein sequence ID" value="BBI34118.1"/>
    <property type="molecule type" value="Genomic_DNA"/>
</dbReference>
<dbReference type="SUPFAM" id="SSF88946">
    <property type="entry name" value="Sigma2 domain of RNA polymerase sigma factors"/>
    <property type="match status" value="1"/>
</dbReference>
<dbReference type="Gene3D" id="1.10.10.10">
    <property type="entry name" value="Winged helix-like DNA-binding domain superfamily/Winged helix DNA-binding domain"/>
    <property type="match status" value="1"/>
</dbReference>
<proteinExistence type="inferred from homology"/>
<dbReference type="GO" id="GO:0016987">
    <property type="term" value="F:sigma factor activity"/>
    <property type="evidence" value="ECO:0007669"/>
    <property type="project" value="UniProtKB-KW"/>
</dbReference>
<keyword evidence="2" id="KW-0805">Transcription regulation</keyword>
<dbReference type="NCBIfam" id="TIGR02937">
    <property type="entry name" value="sigma70-ECF"/>
    <property type="match status" value="1"/>
</dbReference>
<keyword evidence="3" id="KW-0731">Sigma factor</keyword>
<feature type="domain" description="RNA polymerase sigma factor 70 region 4 type 2" evidence="6">
    <location>
        <begin position="118"/>
        <end position="169"/>
    </location>
</feature>
<dbReference type="InterPro" id="IPR039425">
    <property type="entry name" value="RNA_pol_sigma-70-like"/>
</dbReference>
<dbReference type="InterPro" id="IPR013325">
    <property type="entry name" value="RNA_pol_sigma_r2"/>
</dbReference>
<keyword evidence="4" id="KW-0804">Transcription</keyword>
<organism evidence="7 8">
    <name type="scientific">Cohnella abietis</name>
    <dbReference type="NCBI Taxonomy" id="2507935"/>
    <lineage>
        <taxon>Bacteria</taxon>
        <taxon>Bacillati</taxon>
        <taxon>Bacillota</taxon>
        <taxon>Bacilli</taxon>
        <taxon>Bacillales</taxon>
        <taxon>Paenibacillaceae</taxon>
        <taxon>Cohnella</taxon>
    </lineage>
</organism>
<name>A0A3T1D7S1_9BACL</name>
<evidence type="ECO:0000313" key="7">
    <source>
        <dbReference type="EMBL" id="BBI34118.1"/>
    </source>
</evidence>
<dbReference type="RefSeq" id="WP_232057864.1">
    <property type="nucleotide sequence ID" value="NZ_AP019400.1"/>
</dbReference>
<dbReference type="SUPFAM" id="SSF88659">
    <property type="entry name" value="Sigma3 and sigma4 domains of RNA polymerase sigma factors"/>
    <property type="match status" value="1"/>
</dbReference>
<feature type="domain" description="RNA polymerase sigma-70 region 2" evidence="5">
    <location>
        <begin position="21"/>
        <end position="85"/>
    </location>
</feature>
<dbReference type="InterPro" id="IPR014284">
    <property type="entry name" value="RNA_pol_sigma-70_dom"/>
</dbReference>
<dbReference type="InterPro" id="IPR013249">
    <property type="entry name" value="RNA_pol_sigma70_r4_t2"/>
</dbReference>
<dbReference type="PANTHER" id="PTHR43133">
    <property type="entry name" value="RNA POLYMERASE ECF-TYPE SIGMA FACTO"/>
    <property type="match status" value="1"/>
</dbReference>
<dbReference type="CDD" id="cd06171">
    <property type="entry name" value="Sigma70_r4"/>
    <property type="match status" value="1"/>
</dbReference>
<evidence type="ECO:0000256" key="4">
    <source>
        <dbReference type="ARBA" id="ARBA00023163"/>
    </source>
</evidence>
<accession>A0A3T1D7S1</accession>